<dbReference type="InterPro" id="IPR000914">
    <property type="entry name" value="SBP_5_dom"/>
</dbReference>
<comment type="similarity">
    <text evidence="1">Belongs to the bacterial solute-binding protein 5 family.</text>
</comment>
<dbReference type="Pfam" id="PF00496">
    <property type="entry name" value="SBP_bac_5"/>
    <property type="match status" value="1"/>
</dbReference>
<keyword evidence="2" id="KW-0813">Transport</keyword>
<dbReference type="AlphaFoldDB" id="A0A382PIZ7"/>
<evidence type="ECO:0000256" key="3">
    <source>
        <dbReference type="ARBA" id="ARBA00022729"/>
    </source>
</evidence>
<dbReference type="Gene3D" id="3.40.190.10">
    <property type="entry name" value="Periplasmic binding protein-like II"/>
    <property type="match status" value="1"/>
</dbReference>
<evidence type="ECO:0000259" key="4">
    <source>
        <dbReference type="Pfam" id="PF00496"/>
    </source>
</evidence>
<dbReference type="GO" id="GO:1904680">
    <property type="term" value="F:peptide transmembrane transporter activity"/>
    <property type="evidence" value="ECO:0007669"/>
    <property type="project" value="TreeGrafter"/>
</dbReference>
<evidence type="ECO:0000256" key="1">
    <source>
        <dbReference type="ARBA" id="ARBA00005695"/>
    </source>
</evidence>
<sequence length="344" mass="39574">PEFGDWMVRHMLADPEKLNPVTASDRGASQVQEYIFETLLDAEYEPPYKLRGWVAVDYPEISEDKLTYTFELREGVRFSDGKPLTAADVIFSMKVIHNPKVLAPHLRNYYAAVKDVQLVGGNKLSFLCDEPYFRNDLILGGFSILPMHFYDPEGLMDPVEFRSLVDGSWEEGPHKERVERFAEQFNQNFNRVALGSGPYIIEDPERDVVTQQKVVLTRNKDYWGQEVDGLLSSGFVDKIVFNIINNTDAAFIELTNGNLDYHTLRPLEFKEKSWSEDFNKRFLKGVSYSSGYMYIGWNNAHPIFGDKRVRQAMTHLTDREGMVENIMFGLAETVEGPINKFRPE</sequence>
<proteinExistence type="inferred from homology"/>
<name>A0A382PIZ7_9ZZZZ</name>
<keyword evidence="3" id="KW-0732">Signal</keyword>
<feature type="domain" description="Solute-binding protein family 5" evidence="4">
    <location>
        <begin position="50"/>
        <end position="338"/>
    </location>
</feature>
<dbReference type="GO" id="GO:0015833">
    <property type="term" value="P:peptide transport"/>
    <property type="evidence" value="ECO:0007669"/>
    <property type="project" value="TreeGrafter"/>
</dbReference>
<dbReference type="EMBL" id="UINC01106940">
    <property type="protein sequence ID" value="SVC71952.1"/>
    <property type="molecule type" value="Genomic_DNA"/>
</dbReference>
<evidence type="ECO:0000256" key="2">
    <source>
        <dbReference type="ARBA" id="ARBA00022448"/>
    </source>
</evidence>
<gene>
    <name evidence="5" type="ORF">METZ01_LOCUS324806</name>
</gene>
<protein>
    <recommendedName>
        <fullName evidence="4">Solute-binding protein family 5 domain-containing protein</fullName>
    </recommendedName>
</protein>
<feature type="non-terminal residue" evidence="5">
    <location>
        <position position="344"/>
    </location>
</feature>
<evidence type="ECO:0000313" key="5">
    <source>
        <dbReference type="EMBL" id="SVC71952.1"/>
    </source>
</evidence>
<dbReference type="PANTHER" id="PTHR30290">
    <property type="entry name" value="PERIPLASMIC BINDING COMPONENT OF ABC TRANSPORTER"/>
    <property type="match status" value="1"/>
</dbReference>
<accession>A0A382PIZ7</accession>
<organism evidence="5">
    <name type="scientific">marine metagenome</name>
    <dbReference type="NCBI Taxonomy" id="408172"/>
    <lineage>
        <taxon>unclassified sequences</taxon>
        <taxon>metagenomes</taxon>
        <taxon>ecological metagenomes</taxon>
    </lineage>
</organism>
<reference evidence="5" key="1">
    <citation type="submission" date="2018-05" db="EMBL/GenBank/DDBJ databases">
        <authorList>
            <person name="Lanie J.A."/>
            <person name="Ng W.-L."/>
            <person name="Kazmierczak K.M."/>
            <person name="Andrzejewski T.M."/>
            <person name="Davidsen T.M."/>
            <person name="Wayne K.J."/>
            <person name="Tettelin H."/>
            <person name="Glass J.I."/>
            <person name="Rusch D."/>
            <person name="Podicherti R."/>
            <person name="Tsui H.-C.T."/>
            <person name="Winkler M.E."/>
        </authorList>
    </citation>
    <scope>NUCLEOTIDE SEQUENCE</scope>
</reference>
<dbReference type="PANTHER" id="PTHR30290:SF9">
    <property type="entry name" value="OLIGOPEPTIDE-BINDING PROTEIN APPA"/>
    <property type="match status" value="1"/>
</dbReference>
<dbReference type="SUPFAM" id="SSF53850">
    <property type="entry name" value="Periplasmic binding protein-like II"/>
    <property type="match status" value="1"/>
</dbReference>
<feature type="non-terminal residue" evidence="5">
    <location>
        <position position="1"/>
    </location>
</feature>
<dbReference type="InterPro" id="IPR039424">
    <property type="entry name" value="SBP_5"/>
</dbReference>
<dbReference type="Gene3D" id="3.10.105.10">
    <property type="entry name" value="Dipeptide-binding Protein, Domain 3"/>
    <property type="match status" value="1"/>
</dbReference>